<protein>
    <submittedName>
        <fullName evidence="2">Uncharacterized protein</fullName>
    </submittedName>
</protein>
<proteinExistence type="predicted"/>
<reference evidence="2" key="1">
    <citation type="submission" date="2022-02" db="EMBL/GenBank/DDBJ databases">
        <title>Halalkalibacter sp. nov. isolated from Lonar Lake, India.</title>
        <authorList>
            <person name="Joshi A."/>
            <person name="Thite S."/>
            <person name="Lodha T."/>
        </authorList>
    </citation>
    <scope>NUCLEOTIDE SEQUENCE</scope>
    <source>
        <strain evidence="2">MEB205</strain>
    </source>
</reference>
<feature type="transmembrane region" description="Helical" evidence="1">
    <location>
        <begin position="78"/>
        <end position="100"/>
    </location>
</feature>
<keyword evidence="1" id="KW-0812">Transmembrane</keyword>
<evidence type="ECO:0000313" key="2">
    <source>
        <dbReference type="EMBL" id="MCL7745875.1"/>
    </source>
</evidence>
<sequence length="127" mass="14505">MLAIWIYKRFLLLIAAYGGVLVALSLFPKVPVWSLSSFLGEVLFSPLKLLFAVFLFIVGFLAYSLFVRDIIIIWKTSYSVPFHIPRMFFVVAACLSWIHLFYYNGIAAFIVLGLALWYGIMDVGLIR</sequence>
<evidence type="ECO:0000256" key="1">
    <source>
        <dbReference type="SAM" id="Phobius"/>
    </source>
</evidence>
<dbReference type="AlphaFoldDB" id="A0A9X2CRD5"/>
<organism evidence="2 3">
    <name type="scientific">Halalkalibacter alkaliphilus</name>
    <dbReference type="NCBI Taxonomy" id="2917993"/>
    <lineage>
        <taxon>Bacteria</taxon>
        <taxon>Bacillati</taxon>
        <taxon>Bacillota</taxon>
        <taxon>Bacilli</taxon>
        <taxon>Bacillales</taxon>
        <taxon>Bacillaceae</taxon>
        <taxon>Halalkalibacter</taxon>
    </lineage>
</organism>
<gene>
    <name evidence="2" type="ORF">MF646_01955</name>
</gene>
<comment type="caution">
    <text evidence="2">The sequence shown here is derived from an EMBL/GenBank/DDBJ whole genome shotgun (WGS) entry which is preliminary data.</text>
</comment>
<dbReference type="RefSeq" id="WP_250094811.1">
    <property type="nucleotide sequence ID" value="NZ_JAKRYL010000002.1"/>
</dbReference>
<feature type="transmembrane region" description="Helical" evidence="1">
    <location>
        <begin position="49"/>
        <end position="66"/>
    </location>
</feature>
<dbReference type="EMBL" id="JAKRYL010000002">
    <property type="protein sequence ID" value="MCL7745875.1"/>
    <property type="molecule type" value="Genomic_DNA"/>
</dbReference>
<keyword evidence="3" id="KW-1185">Reference proteome</keyword>
<evidence type="ECO:0000313" key="3">
    <source>
        <dbReference type="Proteomes" id="UP001139150"/>
    </source>
</evidence>
<keyword evidence="1" id="KW-1133">Transmembrane helix</keyword>
<name>A0A9X2CRD5_9BACI</name>
<dbReference type="Proteomes" id="UP001139150">
    <property type="component" value="Unassembled WGS sequence"/>
</dbReference>
<accession>A0A9X2CRD5</accession>
<keyword evidence="1" id="KW-0472">Membrane</keyword>